<dbReference type="Pfam" id="PF02926">
    <property type="entry name" value="THUMP"/>
    <property type="match status" value="1"/>
</dbReference>
<evidence type="ECO:0000256" key="2">
    <source>
        <dbReference type="SAM" id="MobiDB-lite"/>
    </source>
</evidence>
<feature type="domain" description="THUMP" evidence="3">
    <location>
        <begin position="150"/>
        <end position="256"/>
    </location>
</feature>
<dbReference type="PROSITE" id="PS51165">
    <property type="entry name" value="THUMP"/>
    <property type="match status" value="1"/>
</dbReference>
<dbReference type="InterPro" id="IPR040183">
    <property type="entry name" value="THUMPD1-like"/>
</dbReference>
<dbReference type="EMBL" id="JAGMWT010000001">
    <property type="protein sequence ID" value="KAH7138049.1"/>
    <property type="molecule type" value="Genomic_DNA"/>
</dbReference>
<reference evidence="4" key="1">
    <citation type="journal article" date="2021" name="Nat. Commun.">
        <title>Genetic determinants of endophytism in the Arabidopsis root mycobiome.</title>
        <authorList>
            <person name="Mesny F."/>
            <person name="Miyauchi S."/>
            <person name="Thiergart T."/>
            <person name="Pickel B."/>
            <person name="Atanasova L."/>
            <person name="Karlsson M."/>
            <person name="Huettel B."/>
            <person name="Barry K.W."/>
            <person name="Haridas S."/>
            <person name="Chen C."/>
            <person name="Bauer D."/>
            <person name="Andreopoulos W."/>
            <person name="Pangilinan J."/>
            <person name="LaButti K."/>
            <person name="Riley R."/>
            <person name="Lipzen A."/>
            <person name="Clum A."/>
            <person name="Drula E."/>
            <person name="Henrissat B."/>
            <person name="Kohler A."/>
            <person name="Grigoriev I.V."/>
            <person name="Martin F.M."/>
            <person name="Hacquard S."/>
        </authorList>
    </citation>
    <scope>NUCLEOTIDE SEQUENCE</scope>
    <source>
        <strain evidence="4">MPI-CAGE-CH-0243</strain>
    </source>
</reference>
<name>A0A9P9J1K7_9PLEO</name>
<dbReference type="SUPFAM" id="SSF143437">
    <property type="entry name" value="THUMP domain-like"/>
    <property type="match status" value="1"/>
</dbReference>
<evidence type="ECO:0000256" key="1">
    <source>
        <dbReference type="PROSITE-ProRule" id="PRU00529"/>
    </source>
</evidence>
<feature type="region of interest" description="Disordered" evidence="2">
    <location>
        <begin position="273"/>
        <end position="313"/>
    </location>
</feature>
<dbReference type="CDD" id="cd11717">
    <property type="entry name" value="THUMP_THUMPD1_like"/>
    <property type="match status" value="1"/>
</dbReference>
<comment type="caution">
    <text evidence="4">The sequence shown here is derived from an EMBL/GenBank/DDBJ whole genome shotgun (WGS) entry which is preliminary data.</text>
</comment>
<keyword evidence="1" id="KW-0694">RNA-binding</keyword>
<proteinExistence type="predicted"/>
<dbReference type="FunFam" id="3.30.2300.10:FF:000001">
    <property type="entry name" value="THUMP domain-containing protein 1"/>
    <property type="match status" value="1"/>
</dbReference>
<feature type="region of interest" description="Disordered" evidence="2">
    <location>
        <begin position="1"/>
        <end position="42"/>
    </location>
</feature>
<dbReference type="PANTHER" id="PTHR13452">
    <property type="entry name" value="THUMP DOMAIN CONTAINING PROTEIN 1-RELATED"/>
    <property type="match status" value="1"/>
</dbReference>
<dbReference type="GO" id="GO:0003723">
    <property type="term" value="F:RNA binding"/>
    <property type="evidence" value="ECO:0007669"/>
    <property type="project" value="UniProtKB-UniRule"/>
</dbReference>
<accession>A0A9P9J1K7</accession>
<sequence>MDTRTRKRKGAPSQRVDGNNKRAKGKKQWSLPRKDAADARGIQPGDAGIWATCAMKKEGKSVGELRDLFQEYASKLYGVAAPDGTADEPDSDEDGGDIEAEIKKEIDGIRKPVGESLFKSVRLDTQCLVFFKTRSPIEPTVFVQEICQDAAHGVKQKHCRFVKRLTPITAIDKATAKGLDAVAQIVLAPHFHGPGLEGKKFAIRTSIRNNKEFTRDGVIKTVAAAVGPGHKVDLSSYDLLILVEIYQNVVGMSVVGPEFETLKRYNLAELHDVDEDLATPDPKTEKAADAKQKHADGEDDSTIANRTEIKEDS</sequence>
<evidence type="ECO:0000313" key="4">
    <source>
        <dbReference type="EMBL" id="KAH7138049.1"/>
    </source>
</evidence>
<dbReference type="GO" id="GO:0006400">
    <property type="term" value="P:tRNA modification"/>
    <property type="evidence" value="ECO:0007669"/>
    <property type="project" value="InterPro"/>
</dbReference>
<dbReference type="InterPro" id="IPR004114">
    <property type="entry name" value="THUMP_dom"/>
</dbReference>
<dbReference type="SMART" id="SM00981">
    <property type="entry name" value="THUMP"/>
    <property type="match status" value="1"/>
</dbReference>
<dbReference type="OrthoDB" id="367221at2759"/>
<evidence type="ECO:0000313" key="5">
    <source>
        <dbReference type="Proteomes" id="UP000700596"/>
    </source>
</evidence>
<organism evidence="4 5">
    <name type="scientific">Dendryphion nanum</name>
    <dbReference type="NCBI Taxonomy" id="256645"/>
    <lineage>
        <taxon>Eukaryota</taxon>
        <taxon>Fungi</taxon>
        <taxon>Dikarya</taxon>
        <taxon>Ascomycota</taxon>
        <taxon>Pezizomycotina</taxon>
        <taxon>Dothideomycetes</taxon>
        <taxon>Pleosporomycetidae</taxon>
        <taxon>Pleosporales</taxon>
        <taxon>Torulaceae</taxon>
        <taxon>Dendryphion</taxon>
    </lineage>
</organism>
<gene>
    <name evidence="4" type="ORF">B0J11DRAFT_3377</name>
</gene>
<feature type="compositionally biased region" description="Basic and acidic residues" evidence="2">
    <location>
        <begin position="282"/>
        <end position="296"/>
    </location>
</feature>
<dbReference type="Proteomes" id="UP000700596">
    <property type="component" value="Unassembled WGS sequence"/>
</dbReference>
<dbReference type="PANTHER" id="PTHR13452:SF10">
    <property type="entry name" value="THUMP DOMAIN-CONTAINING PROTEIN 1"/>
    <property type="match status" value="1"/>
</dbReference>
<dbReference type="AlphaFoldDB" id="A0A9P9J1K7"/>
<keyword evidence="5" id="KW-1185">Reference proteome</keyword>
<feature type="compositionally biased region" description="Basic residues" evidence="2">
    <location>
        <begin position="1"/>
        <end position="10"/>
    </location>
</feature>
<evidence type="ECO:0000259" key="3">
    <source>
        <dbReference type="PROSITE" id="PS51165"/>
    </source>
</evidence>
<dbReference type="Gene3D" id="3.30.2300.10">
    <property type="entry name" value="THUMP superfamily"/>
    <property type="match status" value="1"/>
</dbReference>
<protein>
    <recommendedName>
        <fullName evidence="3">THUMP domain-containing protein</fullName>
    </recommendedName>
</protein>